<dbReference type="PROSITE" id="PS51167">
    <property type="entry name" value="CHORISMATE_MUT_1"/>
    <property type="match status" value="1"/>
</dbReference>
<comment type="catalytic activity">
    <reaction evidence="3">
        <text>chorismate = prephenate</text>
        <dbReference type="Rhea" id="RHEA:13897"/>
        <dbReference type="ChEBI" id="CHEBI:29748"/>
        <dbReference type="ChEBI" id="CHEBI:29934"/>
        <dbReference type="EC" id="5.4.99.5"/>
    </reaction>
</comment>
<feature type="binding site" evidence="2">
    <location>
        <position position="89"/>
    </location>
    <ligand>
        <name>prephenate</name>
        <dbReference type="ChEBI" id="CHEBI:29934"/>
    </ligand>
</feature>
<reference evidence="4" key="2">
    <citation type="submission" date="2021-04" db="EMBL/GenBank/DDBJ databases">
        <authorList>
            <person name="Gilroy R."/>
        </authorList>
    </citation>
    <scope>NUCLEOTIDE SEQUENCE</scope>
    <source>
        <strain evidence="4">B5-657</strain>
    </source>
</reference>
<evidence type="ECO:0000256" key="1">
    <source>
        <dbReference type="NCBIfam" id="TIGR01796"/>
    </source>
</evidence>
<organism evidence="4 5">
    <name type="scientific">Candidatus Cellulosilyticum pullistercoris</name>
    <dbReference type="NCBI Taxonomy" id="2838521"/>
    <lineage>
        <taxon>Bacteria</taxon>
        <taxon>Bacillati</taxon>
        <taxon>Bacillota</taxon>
        <taxon>Clostridia</taxon>
        <taxon>Lachnospirales</taxon>
        <taxon>Cellulosilyticaceae</taxon>
        <taxon>Cellulosilyticum</taxon>
    </lineage>
</organism>
<dbReference type="GO" id="GO:0009073">
    <property type="term" value="P:aromatic amino acid family biosynthetic process"/>
    <property type="evidence" value="ECO:0007669"/>
    <property type="project" value="UniProtKB-UniRule"/>
</dbReference>
<name>A0A9E2KEH1_9FIRM</name>
<comment type="caution">
    <text evidence="4">The sequence shown here is derived from an EMBL/GenBank/DDBJ whole genome shotgun (WGS) entry which is preliminary data.</text>
</comment>
<keyword evidence="2 3" id="KW-0057">Aromatic amino acid biosynthesis</keyword>
<dbReference type="PANTHER" id="PTHR21164:SF0">
    <property type="entry name" value="CHORISMATE MUTASE AROH"/>
    <property type="match status" value="1"/>
</dbReference>
<keyword evidence="2 3" id="KW-0028">Amino-acid biosynthesis</keyword>
<dbReference type="SUPFAM" id="SSF55298">
    <property type="entry name" value="YjgF-like"/>
    <property type="match status" value="1"/>
</dbReference>
<dbReference type="InterPro" id="IPR035959">
    <property type="entry name" value="RutC-like_sf"/>
</dbReference>
<dbReference type="GO" id="GO:0046417">
    <property type="term" value="P:chorismate metabolic process"/>
    <property type="evidence" value="ECO:0007669"/>
    <property type="project" value="TreeGrafter"/>
</dbReference>
<dbReference type="PIRSF" id="PIRSF005965">
    <property type="entry name" value="Chor_mut_AroH"/>
    <property type="match status" value="1"/>
</dbReference>
<evidence type="ECO:0000313" key="4">
    <source>
        <dbReference type="EMBL" id="MBU3805222.1"/>
    </source>
</evidence>
<dbReference type="InterPro" id="IPR008243">
    <property type="entry name" value="Chorismate_mutase_AroH"/>
</dbReference>
<dbReference type="Proteomes" id="UP000824229">
    <property type="component" value="Unassembled WGS sequence"/>
</dbReference>
<dbReference type="Pfam" id="PF07736">
    <property type="entry name" value="CM_1"/>
    <property type="match status" value="1"/>
</dbReference>
<proteinExistence type="predicted"/>
<dbReference type="NCBIfam" id="TIGR01796">
    <property type="entry name" value="CM_mono_aroH"/>
    <property type="match status" value="1"/>
</dbReference>
<evidence type="ECO:0000313" key="5">
    <source>
        <dbReference type="Proteomes" id="UP000824229"/>
    </source>
</evidence>
<accession>A0A9E2KEH1</accession>
<gene>
    <name evidence="4" type="primary">aroH</name>
    <name evidence="4" type="ORF">H9872_10785</name>
</gene>
<keyword evidence="3 4" id="KW-0413">Isomerase</keyword>
<dbReference type="CDD" id="cd02185">
    <property type="entry name" value="AroH"/>
    <property type="match status" value="1"/>
</dbReference>
<feature type="binding site" evidence="2">
    <location>
        <position position="108"/>
    </location>
    <ligand>
        <name>prephenate</name>
        <dbReference type="ChEBI" id="CHEBI:29934"/>
    </ligand>
</feature>
<dbReference type="EMBL" id="JAHLFQ010000253">
    <property type="protein sequence ID" value="MBU3805222.1"/>
    <property type="molecule type" value="Genomic_DNA"/>
</dbReference>
<dbReference type="AlphaFoldDB" id="A0A9E2KEH1"/>
<feature type="binding site" evidence="2">
    <location>
        <position position="7"/>
    </location>
    <ligand>
        <name>prephenate</name>
        <dbReference type="ChEBI" id="CHEBI:29934"/>
    </ligand>
</feature>
<sequence length="125" mass="14220">MSLVSIRGAITVANNNKEEILEATEMMLKAIIEKNHLQIEQIIQIHFSATKDLDAVYPAVAARKLNITEAALMCFQELYIVGSLEKCIRADVLVDQEGLSRQNIKHQYLREAKRLRPDLVKESEK</sequence>
<reference evidence="4" key="1">
    <citation type="journal article" date="2021" name="PeerJ">
        <title>Extensive microbial diversity within the chicken gut microbiome revealed by metagenomics and culture.</title>
        <authorList>
            <person name="Gilroy R."/>
            <person name="Ravi A."/>
            <person name="Getino M."/>
            <person name="Pursley I."/>
            <person name="Horton D.L."/>
            <person name="Alikhan N.F."/>
            <person name="Baker D."/>
            <person name="Gharbi K."/>
            <person name="Hall N."/>
            <person name="Watson M."/>
            <person name="Adriaenssens E.M."/>
            <person name="Foster-Nyarko E."/>
            <person name="Jarju S."/>
            <person name="Secka A."/>
            <person name="Antonio M."/>
            <person name="Oren A."/>
            <person name="Chaudhuri R.R."/>
            <person name="La Ragione R."/>
            <person name="Hildebrand F."/>
            <person name="Pallen M.J."/>
        </authorList>
    </citation>
    <scope>NUCLEOTIDE SEQUENCE</scope>
    <source>
        <strain evidence="4">B5-657</strain>
    </source>
</reference>
<dbReference type="GO" id="GO:0008652">
    <property type="term" value="P:amino acid biosynthetic process"/>
    <property type="evidence" value="ECO:0007669"/>
    <property type="project" value="UniProtKB-UniRule"/>
</dbReference>
<dbReference type="GO" id="GO:0004106">
    <property type="term" value="F:chorismate mutase activity"/>
    <property type="evidence" value="ECO:0007669"/>
    <property type="project" value="UniProtKB-UniRule"/>
</dbReference>
<evidence type="ECO:0000256" key="3">
    <source>
        <dbReference type="PROSITE-ProRule" id="PRU00514"/>
    </source>
</evidence>
<dbReference type="Gene3D" id="3.30.1330.40">
    <property type="entry name" value="RutC-like"/>
    <property type="match status" value="1"/>
</dbReference>
<dbReference type="PANTHER" id="PTHR21164">
    <property type="entry name" value="CHORISMATE MUTASE"/>
    <property type="match status" value="1"/>
</dbReference>
<dbReference type="EC" id="5.4.99.5" evidence="1 3"/>
<evidence type="ECO:0000256" key="2">
    <source>
        <dbReference type="PIRSR" id="PIRSR005965-1"/>
    </source>
</evidence>
<protein>
    <recommendedName>
        <fullName evidence="1 3">chorismate mutase</fullName>
        <ecNumber evidence="1 3">5.4.99.5</ecNumber>
    </recommendedName>
</protein>